<sequence>MQDFSNFRNPSILTASPSSGDTTLDPKQINYLGDWFLIRTSNSFWKDKSDVRMHYTATGEDHFAYKPARSTVEKSMEGRNTPAPNSPATYSWAGKGLLRLFTVRWEILGFEEGTEKVGWLLTFQHKTMFTAPAVNIACRTKDGPNGGIVKAIEQWLRALGDEGLTKAVEDIYMIEHSPGSTS</sequence>
<evidence type="ECO:0000313" key="2">
    <source>
        <dbReference type="Proteomes" id="UP000250078"/>
    </source>
</evidence>
<protein>
    <submittedName>
        <fullName evidence="1">Uncharacterized protein</fullName>
    </submittedName>
</protein>
<name>A0ACC8ELD0_9PEZI</name>
<gene>
    <name evidence="1" type="ORF">K441DRAFT_671445</name>
</gene>
<dbReference type="Proteomes" id="UP000250078">
    <property type="component" value="Unassembled WGS sequence"/>
</dbReference>
<evidence type="ECO:0000313" key="1">
    <source>
        <dbReference type="EMBL" id="OCK87021.1"/>
    </source>
</evidence>
<reference evidence="1 2" key="1">
    <citation type="journal article" date="2016" name="Nat. Commun.">
        <title>Ectomycorrhizal ecology is imprinted in the genome of the dominant symbiotic fungus Cenococcum geophilum.</title>
        <authorList>
            <consortium name="DOE Joint Genome Institute"/>
            <person name="Peter M."/>
            <person name="Kohler A."/>
            <person name="Ohm R.A."/>
            <person name="Kuo A."/>
            <person name="Krutzmann J."/>
            <person name="Morin E."/>
            <person name="Arend M."/>
            <person name="Barry K.W."/>
            <person name="Binder M."/>
            <person name="Choi C."/>
            <person name="Clum A."/>
            <person name="Copeland A."/>
            <person name="Grisel N."/>
            <person name="Haridas S."/>
            <person name="Kipfer T."/>
            <person name="LaButti K."/>
            <person name="Lindquist E."/>
            <person name="Lipzen A."/>
            <person name="Maire R."/>
            <person name="Meier B."/>
            <person name="Mihaltcheva S."/>
            <person name="Molinier V."/>
            <person name="Murat C."/>
            <person name="Poggeler S."/>
            <person name="Quandt C.A."/>
            <person name="Sperisen C."/>
            <person name="Tritt A."/>
            <person name="Tisserant E."/>
            <person name="Crous P.W."/>
            <person name="Henrissat B."/>
            <person name="Nehls U."/>
            <person name="Egli S."/>
            <person name="Spatafora J.W."/>
            <person name="Grigoriev I.V."/>
            <person name="Martin F.M."/>
        </authorList>
    </citation>
    <scope>NUCLEOTIDE SEQUENCE [LARGE SCALE GENOMIC DNA]</scope>
    <source>
        <strain evidence="1 2">1.58</strain>
    </source>
</reference>
<organism evidence="1 2">
    <name type="scientific">Cenococcum geophilum 1.58</name>
    <dbReference type="NCBI Taxonomy" id="794803"/>
    <lineage>
        <taxon>Eukaryota</taxon>
        <taxon>Fungi</taxon>
        <taxon>Dikarya</taxon>
        <taxon>Ascomycota</taxon>
        <taxon>Pezizomycotina</taxon>
        <taxon>Dothideomycetes</taxon>
        <taxon>Pleosporomycetidae</taxon>
        <taxon>Gloniales</taxon>
        <taxon>Gloniaceae</taxon>
        <taxon>Cenococcum</taxon>
    </lineage>
</organism>
<dbReference type="EMBL" id="KV748275">
    <property type="protein sequence ID" value="OCK87021.1"/>
    <property type="molecule type" value="Genomic_DNA"/>
</dbReference>
<accession>A0ACC8ELD0</accession>
<keyword evidence="2" id="KW-1185">Reference proteome</keyword>
<proteinExistence type="predicted"/>